<dbReference type="Gene3D" id="3.30.70.100">
    <property type="match status" value="1"/>
</dbReference>
<dbReference type="AlphaFoldDB" id="A0A4Q4QQB2"/>
<evidence type="ECO:0000313" key="3">
    <source>
        <dbReference type="EMBL" id="RYO45665.1"/>
    </source>
</evidence>
<comment type="similarity">
    <text evidence="1">Belongs to the tpcK family.</text>
</comment>
<reference evidence="4" key="1">
    <citation type="journal article" date="2019" name="bioRxiv">
        <title>Genomics, evolutionary history and diagnostics of the Alternaria alternata species group including apple and Asian pear pathotypes.</title>
        <authorList>
            <person name="Armitage A.D."/>
            <person name="Cockerton H.M."/>
            <person name="Sreenivasaprasad S."/>
            <person name="Woodhall J.W."/>
            <person name="Lane C.R."/>
            <person name="Harrison R.J."/>
            <person name="Clarkson J.P."/>
        </authorList>
    </citation>
    <scope>NUCLEOTIDE SEQUENCE [LARGE SCALE GENOMIC DNA]</scope>
    <source>
        <strain evidence="4">RGR 97.0016</strain>
    </source>
</reference>
<dbReference type="Pfam" id="PF07110">
    <property type="entry name" value="EthD"/>
    <property type="match status" value="1"/>
</dbReference>
<dbReference type="EMBL" id="PEJP01000052">
    <property type="protein sequence ID" value="RYO45665.1"/>
    <property type="molecule type" value="Genomic_DNA"/>
</dbReference>
<dbReference type="Proteomes" id="UP000293823">
    <property type="component" value="Unassembled WGS sequence"/>
</dbReference>
<dbReference type="OrthoDB" id="3183782at2759"/>
<keyword evidence="4" id="KW-1185">Reference proteome</keyword>
<name>A0A4Q4QQB2_9PLEO</name>
<dbReference type="GO" id="GO:0016491">
    <property type="term" value="F:oxidoreductase activity"/>
    <property type="evidence" value="ECO:0007669"/>
    <property type="project" value="InterPro"/>
</dbReference>
<protein>
    <recommendedName>
        <fullName evidence="2">EthD domain-containing protein</fullName>
    </recommendedName>
</protein>
<evidence type="ECO:0000256" key="1">
    <source>
        <dbReference type="ARBA" id="ARBA00005986"/>
    </source>
</evidence>
<gene>
    <name evidence="3" type="ORF">AA0113_g10369</name>
</gene>
<evidence type="ECO:0000259" key="2">
    <source>
        <dbReference type="Pfam" id="PF07110"/>
    </source>
</evidence>
<proteinExistence type="inferred from homology"/>
<comment type="caution">
    <text evidence="3">The sequence shown here is derived from an EMBL/GenBank/DDBJ whole genome shotgun (WGS) entry which is preliminary data.</text>
</comment>
<dbReference type="InterPro" id="IPR011008">
    <property type="entry name" value="Dimeric_a/b-barrel"/>
</dbReference>
<organism evidence="3 4">
    <name type="scientific">Alternaria arborescens</name>
    <dbReference type="NCBI Taxonomy" id="156630"/>
    <lineage>
        <taxon>Eukaryota</taxon>
        <taxon>Fungi</taxon>
        <taxon>Dikarya</taxon>
        <taxon>Ascomycota</taxon>
        <taxon>Pezizomycotina</taxon>
        <taxon>Dothideomycetes</taxon>
        <taxon>Pleosporomycetidae</taxon>
        <taxon>Pleosporales</taxon>
        <taxon>Pleosporineae</taxon>
        <taxon>Pleosporaceae</taxon>
        <taxon>Alternaria</taxon>
        <taxon>Alternaria sect. Alternaria</taxon>
    </lineage>
</organism>
<evidence type="ECO:0000313" key="4">
    <source>
        <dbReference type="Proteomes" id="UP000293823"/>
    </source>
</evidence>
<sequence>MAPQKEVVLRLASMRYLKAGVSEEDFHEYSTNYHAPKAAIIQARHGALRVSQIHSPTALRNLFKEKLPWVVRPGWKVDDHDISVAVWVRTSEQMQAIVTDPDFQSLIAGDDKIIDVENVTVAAGWEEVYIEDGKIVNIEDGKSLYPPFAECVKVGDLSVRSEVTAEEAKNI</sequence>
<dbReference type="SUPFAM" id="SSF54909">
    <property type="entry name" value="Dimeric alpha+beta barrel"/>
    <property type="match status" value="1"/>
</dbReference>
<feature type="domain" description="EthD" evidence="2">
    <location>
        <begin position="18"/>
        <end position="111"/>
    </location>
</feature>
<dbReference type="InterPro" id="IPR009799">
    <property type="entry name" value="EthD_dom"/>
</dbReference>
<accession>A0A4Q4QQB2</accession>